<sequence>MVLAPHLPHLPAWISALACAALLWRAVLTWRGRRLPSAWLLVPVALAAMAGVQLSYRSLLGRDAGVAMLVLLLTFKLLEMRARRDLFVVTFLSLFVLLTSFLYAQSIPAALWAGAAVAVLLTAQQSFQYTGAVPPLRRRLLTTARLAALAAPLALLLFIAFPRVQGPLWGQAGAVPGGTTGISDSMAPGTLARLAQSDEIAFRVRFDGAAPAQHQLYWRSVVLGDYDGHSWTRVPRKRGLERLTVQVRTRGPALRYATTLEPANTRWLALLELSGATLSLPGYRVRDSDELEQFATEPITRRVRFAASAWPSYTLQAGEQPQHMTRWLALPDGFNPRTLALARQLRAAQPDADARQLSQTLLARFRAQDYRYTLAPPLAGRDAVDDFLFDSRAGFCEHYASAYVVLMRALGVPARVVTGYQGGERNPLDGVLSVRQSDAHAWAEFWTARDGWQRVDPTAAVAPERVQRGLARALPRPAPFGLGPLIALQNDPASWLAQLRYGYAALNNSWNQWVLDYNPDRQRNFLGELESAAGHWREALAVALGCALCGALLWRGWRRWRRAPAEVLDGLYAAFCRQQARHGYARGAAEGPRRYAARLRTMPATPRKHAAMAQFLQLYGMLKYAAVPPESRPASLATLKTLLPLCR</sequence>
<comment type="caution">
    <text evidence="3">The sequence shown here is derived from an EMBL/GenBank/DDBJ whole genome shotgun (WGS) entry which is preliminary data.</text>
</comment>
<evidence type="ECO:0000313" key="3">
    <source>
        <dbReference type="EMBL" id="MYM37646.1"/>
    </source>
</evidence>
<dbReference type="InterPro" id="IPR021878">
    <property type="entry name" value="TgpA_N"/>
</dbReference>
<dbReference type="EMBL" id="WWCO01000045">
    <property type="protein sequence ID" value="MYM37646.1"/>
    <property type="molecule type" value="Genomic_DNA"/>
</dbReference>
<dbReference type="Gene3D" id="3.10.620.30">
    <property type="match status" value="1"/>
</dbReference>
<feature type="domain" description="Transglutaminase-like" evidence="2">
    <location>
        <begin position="388"/>
        <end position="459"/>
    </location>
</feature>
<keyword evidence="1" id="KW-1133">Transmembrane helix</keyword>
<dbReference type="InterPro" id="IPR038765">
    <property type="entry name" value="Papain-like_cys_pep_sf"/>
</dbReference>
<dbReference type="PANTHER" id="PTHR42736">
    <property type="entry name" value="PROTEIN-GLUTAMINE GAMMA-GLUTAMYLTRANSFERASE"/>
    <property type="match status" value="1"/>
</dbReference>
<gene>
    <name evidence="3" type="ORF">GTP38_25300</name>
</gene>
<reference evidence="3 4" key="1">
    <citation type="submission" date="2019-12" db="EMBL/GenBank/DDBJ databases">
        <title>Novel species isolated from a subtropical stream in China.</title>
        <authorList>
            <person name="Lu H."/>
        </authorList>
    </citation>
    <scope>NUCLEOTIDE SEQUENCE [LARGE SCALE GENOMIC DNA]</scope>
    <source>
        <strain evidence="3 4">FT94W</strain>
    </source>
</reference>
<feature type="transmembrane region" description="Helical" evidence="1">
    <location>
        <begin position="60"/>
        <end position="78"/>
    </location>
</feature>
<dbReference type="InterPro" id="IPR052901">
    <property type="entry name" value="Bact_TGase-like"/>
</dbReference>
<keyword evidence="1" id="KW-0812">Transmembrane</keyword>
<dbReference type="SUPFAM" id="SSF54001">
    <property type="entry name" value="Cysteine proteinases"/>
    <property type="match status" value="1"/>
</dbReference>
<feature type="transmembrane region" description="Helical" evidence="1">
    <location>
        <begin position="109"/>
        <end position="127"/>
    </location>
</feature>
<organism evidence="3 4">
    <name type="scientific">Duganella lactea</name>
    <dbReference type="NCBI Taxonomy" id="2692173"/>
    <lineage>
        <taxon>Bacteria</taxon>
        <taxon>Pseudomonadati</taxon>
        <taxon>Pseudomonadota</taxon>
        <taxon>Betaproteobacteria</taxon>
        <taxon>Burkholderiales</taxon>
        <taxon>Oxalobacteraceae</taxon>
        <taxon>Telluria group</taxon>
        <taxon>Duganella</taxon>
    </lineage>
</organism>
<keyword evidence="4" id="KW-1185">Reference proteome</keyword>
<feature type="transmembrane region" description="Helical" evidence="1">
    <location>
        <begin position="37"/>
        <end position="54"/>
    </location>
</feature>
<dbReference type="InterPro" id="IPR002931">
    <property type="entry name" value="Transglutaminase-like"/>
</dbReference>
<name>A0ABW9VDK3_9BURK</name>
<accession>A0ABW9VDK3</accession>
<dbReference type="Pfam" id="PF11992">
    <property type="entry name" value="TgpA_N"/>
    <property type="match status" value="1"/>
</dbReference>
<evidence type="ECO:0000259" key="2">
    <source>
        <dbReference type="SMART" id="SM00460"/>
    </source>
</evidence>
<keyword evidence="1" id="KW-0472">Membrane</keyword>
<feature type="transmembrane region" description="Helical" evidence="1">
    <location>
        <begin position="85"/>
        <end position="103"/>
    </location>
</feature>
<dbReference type="PANTHER" id="PTHR42736:SF1">
    <property type="entry name" value="PROTEIN-GLUTAMINE GAMMA-GLUTAMYLTRANSFERASE"/>
    <property type="match status" value="1"/>
</dbReference>
<dbReference type="SMART" id="SM00460">
    <property type="entry name" value="TGc"/>
    <property type="match status" value="1"/>
</dbReference>
<dbReference type="Pfam" id="PF01841">
    <property type="entry name" value="Transglut_core"/>
    <property type="match status" value="1"/>
</dbReference>
<dbReference type="Proteomes" id="UP000449678">
    <property type="component" value="Unassembled WGS sequence"/>
</dbReference>
<feature type="transmembrane region" description="Helical" evidence="1">
    <location>
        <begin position="12"/>
        <end position="30"/>
    </location>
</feature>
<proteinExistence type="predicted"/>
<feature type="transmembrane region" description="Helical" evidence="1">
    <location>
        <begin position="139"/>
        <end position="161"/>
    </location>
</feature>
<protein>
    <submittedName>
        <fullName evidence="3">DUF3488 domain-containing protein</fullName>
    </submittedName>
</protein>
<evidence type="ECO:0000256" key="1">
    <source>
        <dbReference type="SAM" id="Phobius"/>
    </source>
</evidence>
<evidence type="ECO:0000313" key="4">
    <source>
        <dbReference type="Proteomes" id="UP000449678"/>
    </source>
</evidence>